<dbReference type="PRINTS" id="PR01021">
    <property type="entry name" value="OMPADOMAIN"/>
</dbReference>
<protein>
    <submittedName>
        <fullName evidence="7">Outer membrane protein OmpA</fullName>
    </submittedName>
</protein>
<feature type="domain" description="OmpA-like" evidence="6">
    <location>
        <begin position="238"/>
        <end position="356"/>
    </location>
</feature>
<dbReference type="CDD" id="cd07185">
    <property type="entry name" value="OmpA_C-like"/>
    <property type="match status" value="1"/>
</dbReference>
<organism evidence="7 8">
    <name type="scientific">Actinomadura meyerae</name>
    <dbReference type="NCBI Taxonomy" id="240840"/>
    <lineage>
        <taxon>Bacteria</taxon>
        <taxon>Bacillati</taxon>
        <taxon>Actinomycetota</taxon>
        <taxon>Actinomycetes</taxon>
        <taxon>Streptosporangiales</taxon>
        <taxon>Thermomonosporaceae</taxon>
        <taxon>Actinomadura</taxon>
    </lineage>
</organism>
<keyword evidence="8" id="KW-1185">Reference proteome</keyword>
<keyword evidence="2 4" id="KW-0472">Membrane</keyword>
<evidence type="ECO:0000256" key="5">
    <source>
        <dbReference type="SAM" id="MobiDB-lite"/>
    </source>
</evidence>
<evidence type="ECO:0000256" key="1">
    <source>
        <dbReference type="ARBA" id="ARBA00004442"/>
    </source>
</evidence>
<evidence type="ECO:0000256" key="2">
    <source>
        <dbReference type="ARBA" id="ARBA00023136"/>
    </source>
</evidence>
<accession>A0A239NJ91</accession>
<dbReference type="Pfam" id="PF00691">
    <property type="entry name" value="OmpA"/>
    <property type="match status" value="1"/>
</dbReference>
<dbReference type="GO" id="GO:0009279">
    <property type="term" value="C:cell outer membrane"/>
    <property type="evidence" value="ECO:0007669"/>
    <property type="project" value="UniProtKB-SubCell"/>
</dbReference>
<dbReference type="Proteomes" id="UP000198318">
    <property type="component" value="Unassembled WGS sequence"/>
</dbReference>
<dbReference type="SUPFAM" id="SSF103088">
    <property type="entry name" value="OmpA-like"/>
    <property type="match status" value="1"/>
</dbReference>
<sequence length="518" mass="55157">MNFFESDQLCAYRRMRTRGGRAGRAMVVLSVAALTMLGCSGTKGGPKTGSKTSANPSGKAADFPVLQSQLMTHESGPVLVQAQVLNRIAGDRITSRFRVVNQGRQTVDMRQALSDEKNPTGSGFFAHGLALLDAAADRAYYPLRTADGECLCSELGDLAAGQSLEVYAVFPALPAELSKVTVQVPHTAPMVDLPIGKGDVAPVPGQKPDIGRLSLGRPIIRPIVSKADGVELSEDEIAGDKRVRLSADVLFAVNKADLSPRAQALLQDLARQIDRSPGTTVKIDGYTDDTGDDAINQPLSERRARAVEAGLKSLVTRTGLTYRSAGHGSADPVESNDTDEGRQRNRRVAVTFARPVQRRAAPSGGPAGGPPVTWSPGGKLPAVARGRLPDDQELTVTINGLHRDSSGLVSLVWTVTNNGAEMVDVAGVFDAGLLQYDGRTAGGVSLLDRSAKLDYRTLRDDQGVCLCTSFAFHEKREINPGESGTYANLFKPASSTTTVDVEIPYDDRKTVIKNVPIT</sequence>
<reference evidence="7 8" key="1">
    <citation type="submission" date="2017-06" db="EMBL/GenBank/DDBJ databases">
        <authorList>
            <person name="Kim H.J."/>
            <person name="Triplett B.A."/>
        </authorList>
    </citation>
    <scope>NUCLEOTIDE SEQUENCE [LARGE SCALE GENOMIC DNA]</scope>
    <source>
        <strain evidence="7 8">DSM 44715</strain>
    </source>
</reference>
<dbReference type="PROSITE" id="PS51123">
    <property type="entry name" value="OMPA_2"/>
    <property type="match status" value="1"/>
</dbReference>
<dbReference type="PANTHER" id="PTHR30329:SF21">
    <property type="entry name" value="LIPOPROTEIN YIAD-RELATED"/>
    <property type="match status" value="1"/>
</dbReference>
<name>A0A239NJ91_9ACTN</name>
<evidence type="ECO:0000313" key="8">
    <source>
        <dbReference type="Proteomes" id="UP000198318"/>
    </source>
</evidence>
<dbReference type="Gene3D" id="3.30.1330.60">
    <property type="entry name" value="OmpA-like domain"/>
    <property type="match status" value="1"/>
</dbReference>
<comment type="subcellular location">
    <subcellularLocation>
        <location evidence="1">Cell outer membrane</location>
    </subcellularLocation>
</comment>
<evidence type="ECO:0000256" key="4">
    <source>
        <dbReference type="PROSITE-ProRule" id="PRU00473"/>
    </source>
</evidence>
<dbReference type="InterPro" id="IPR050330">
    <property type="entry name" value="Bact_OuterMem_StrucFunc"/>
</dbReference>
<dbReference type="InterPro" id="IPR006665">
    <property type="entry name" value="OmpA-like"/>
</dbReference>
<dbReference type="InterPro" id="IPR006664">
    <property type="entry name" value="OMP_bac"/>
</dbReference>
<dbReference type="AlphaFoldDB" id="A0A239NJ91"/>
<dbReference type="PANTHER" id="PTHR30329">
    <property type="entry name" value="STATOR ELEMENT OF FLAGELLAR MOTOR COMPLEX"/>
    <property type="match status" value="1"/>
</dbReference>
<dbReference type="EMBL" id="FZOR01000042">
    <property type="protein sequence ID" value="SNT54474.1"/>
    <property type="molecule type" value="Genomic_DNA"/>
</dbReference>
<feature type="region of interest" description="Disordered" evidence="5">
    <location>
        <begin position="322"/>
        <end position="344"/>
    </location>
</feature>
<dbReference type="InterPro" id="IPR036737">
    <property type="entry name" value="OmpA-like_sf"/>
</dbReference>
<proteinExistence type="predicted"/>
<gene>
    <name evidence="7" type="ORF">SAMN05443665_104212</name>
</gene>
<evidence type="ECO:0000313" key="7">
    <source>
        <dbReference type="EMBL" id="SNT54474.1"/>
    </source>
</evidence>
<evidence type="ECO:0000259" key="6">
    <source>
        <dbReference type="PROSITE" id="PS51123"/>
    </source>
</evidence>
<keyword evidence="3" id="KW-0998">Cell outer membrane</keyword>
<evidence type="ECO:0000256" key="3">
    <source>
        <dbReference type="ARBA" id="ARBA00023237"/>
    </source>
</evidence>